<dbReference type="Proteomes" id="UP000541185">
    <property type="component" value="Unassembled WGS sequence"/>
</dbReference>
<dbReference type="AlphaFoldDB" id="A0A848H5K7"/>
<name>A0A848H5K7_9BURK</name>
<evidence type="ECO:0000313" key="1">
    <source>
        <dbReference type="EMBL" id="NML44801.1"/>
    </source>
</evidence>
<dbReference type="GO" id="GO:0005886">
    <property type="term" value="C:plasma membrane"/>
    <property type="evidence" value="ECO:0007669"/>
    <property type="project" value="TreeGrafter"/>
</dbReference>
<evidence type="ECO:0000313" key="2">
    <source>
        <dbReference type="Proteomes" id="UP000541185"/>
    </source>
</evidence>
<dbReference type="InterPro" id="IPR007383">
    <property type="entry name" value="DUF445"/>
</dbReference>
<sequence>MNLREDKVQELKRAKLRAFLLLAAAAGLFLVTLALPPRAWVLALRAITEAAMVGGLADWFAVTALFRRIPTGIPYITAHTNVISNSKDRIADNLAVFVKEKFLDPESLVKLIRKNDPAGFLATWLSDEANTRKLGGTLARAAGGALHMVEDTRIEQLLRDAAREMLRDVDLSQALAGVLDTLTSDNRHEELLEQAIMRATRLLDKPESRQWIARHIAQWLKEEYPRTGKALPTEWIGRNAADIVTGAVNKWLDAIRQDPIHKYRLLFDQMVREYVERLKSDPVLKARAEQVKHFILDDAAFGKYIAGLWGAFRRWLTEDLQHEDSAFQRSVAASGAWLGRQLVEDSGLREALTGHMEQAARGMAPDFAEFLTVHIRDTIRNWDARDMAQQIELNIGKDLQAIRINGTLVGGSIGLGLHLLTYLPGLVPWLRVGH</sequence>
<dbReference type="PANTHER" id="PTHR38442">
    <property type="entry name" value="INNER MEMBRANE PROTEIN-RELATED"/>
    <property type="match status" value="1"/>
</dbReference>
<protein>
    <submittedName>
        <fullName evidence="1">DUF445 domain-containing protein</fullName>
    </submittedName>
</protein>
<dbReference type="EMBL" id="JABBFX010000001">
    <property type="protein sequence ID" value="NML44801.1"/>
    <property type="molecule type" value="Genomic_DNA"/>
</dbReference>
<comment type="caution">
    <text evidence="1">The sequence shown here is derived from an EMBL/GenBank/DDBJ whole genome shotgun (WGS) entry which is preliminary data.</text>
</comment>
<proteinExistence type="predicted"/>
<keyword evidence="2" id="KW-1185">Reference proteome</keyword>
<gene>
    <name evidence="1" type="ORF">HHL11_13670</name>
</gene>
<organism evidence="1 2">
    <name type="scientific">Ramlibacter agri</name>
    <dbReference type="NCBI Taxonomy" id="2728837"/>
    <lineage>
        <taxon>Bacteria</taxon>
        <taxon>Pseudomonadati</taxon>
        <taxon>Pseudomonadota</taxon>
        <taxon>Betaproteobacteria</taxon>
        <taxon>Burkholderiales</taxon>
        <taxon>Comamonadaceae</taxon>
        <taxon>Ramlibacter</taxon>
    </lineage>
</organism>
<dbReference type="PANTHER" id="PTHR38442:SF1">
    <property type="entry name" value="INNER MEMBRANE PROTEIN"/>
    <property type="match status" value="1"/>
</dbReference>
<dbReference type="Pfam" id="PF04286">
    <property type="entry name" value="DUF445"/>
    <property type="match status" value="1"/>
</dbReference>
<accession>A0A848H5K7</accession>
<reference evidence="1 2" key="1">
    <citation type="submission" date="2020-04" db="EMBL/GenBank/DDBJ databases">
        <title>Ramlibacter sp. G-1-2-2 isolated from soil.</title>
        <authorList>
            <person name="Dahal R.H."/>
        </authorList>
    </citation>
    <scope>NUCLEOTIDE SEQUENCE [LARGE SCALE GENOMIC DNA]</scope>
    <source>
        <strain evidence="1 2">G-1-2-2</strain>
    </source>
</reference>